<comment type="similarity">
    <text evidence="2 5">Belongs to the MoeA family.</text>
</comment>
<dbReference type="Pfam" id="PF03453">
    <property type="entry name" value="MoeA_N"/>
    <property type="match status" value="1"/>
</dbReference>
<keyword evidence="3 5" id="KW-0500">Molybdenum</keyword>
<dbReference type="GO" id="GO:0006777">
    <property type="term" value="P:Mo-molybdopterin cofactor biosynthetic process"/>
    <property type="evidence" value="ECO:0007669"/>
    <property type="project" value="UniProtKB-UniRule"/>
</dbReference>
<feature type="domain" description="MoaB/Mog" evidence="6">
    <location>
        <begin position="190"/>
        <end position="334"/>
    </location>
</feature>
<gene>
    <name evidence="7" type="ORF">CIP107547_00611</name>
</gene>
<name>A0A811G967_CORDP</name>
<dbReference type="Gene3D" id="3.40.980.10">
    <property type="entry name" value="MoaB/Mog-like domain"/>
    <property type="match status" value="1"/>
</dbReference>
<evidence type="ECO:0000256" key="2">
    <source>
        <dbReference type="ARBA" id="ARBA00010763"/>
    </source>
</evidence>
<comment type="caution">
    <text evidence="7">The sequence shown here is derived from an EMBL/GenBank/DDBJ whole genome shotgun (WGS) entry which is preliminary data.</text>
</comment>
<dbReference type="InterPro" id="IPR005110">
    <property type="entry name" value="MoeA_linker/N"/>
</dbReference>
<evidence type="ECO:0000313" key="8">
    <source>
        <dbReference type="Proteomes" id="UP000480222"/>
    </source>
</evidence>
<evidence type="ECO:0000259" key="6">
    <source>
        <dbReference type="SMART" id="SM00852"/>
    </source>
</evidence>
<dbReference type="Pfam" id="PF00994">
    <property type="entry name" value="MoCF_biosynth"/>
    <property type="match status" value="1"/>
</dbReference>
<dbReference type="SUPFAM" id="SSF53218">
    <property type="entry name" value="Molybdenum cofactor biosynthesis proteins"/>
    <property type="match status" value="1"/>
</dbReference>
<dbReference type="Gene3D" id="2.40.340.10">
    <property type="entry name" value="MoeA, C-terminal, domain IV"/>
    <property type="match status" value="1"/>
</dbReference>
<organism evidence="7 8">
    <name type="scientific">Corynebacterium diphtheriae</name>
    <dbReference type="NCBI Taxonomy" id="1717"/>
    <lineage>
        <taxon>Bacteria</taxon>
        <taxon>Bacillati</taxon>
        <taxon>Actinomycetota</taxon>
        <taxon>Actinomycetes</taxon>
        <taxon>Mycobacteriales</taxon>
        <taxon>Corynebacteriaceae</taxon>
        <taxon>Corynebacterium</taxon>
    </lineage>
</organism>
<dbReference type="SMART" id="SM00852">
    <property type="entry name" value="MoCF_biosynth"/>
    <property type="match status" value="1"/>
</dbReference>
<sequence>MITPTEHRDACIALATTAVTRRRTQKFRVQDCNTVATLPVLASDVEAQLPIPPMNNSAMDGFLVHTQDLRGSGPWTLPVAGDVPAGAPPVEVPAGHAVRIMTGSAIIGSGLTVVPVEKTDIPAGPIECPQYVTIDSAVPSEEENIRYRGENVGVGDRIASAHSLIDAGTLAALISGGVHEVEVFPTVRVTVIATGNELTDPTCSDTLDESQIPDSNSSMLAHMVNDTRLATARVLRVSDDPDAFSLAVAEAAATSDLIITSGGISAGAFDVVKESLSSDRTQETSSMWFGKVLMKPGKPQGRGTVGNAIVICLPGNPVSSFVSFHLFARPVIQTLSGMQPQPLTSFQAPITGTLPLAQDRDIFVPAIFDLHKSASVTPVPYASHFVGSLAGVNAFIHVPVASDQGPKIIPLNF</sequence>
<dbReference type="PANTHER" id="PTHR10192">
    <property type="entry name" value="MOLYBDOPTERIN BIOSYNTHESIS PROTEIN"/>
    <property type="match status" value="1"/>
</dbReference>
<dbReference type="InterPro" id="IPR001453">
    <property type="entry name" value="MoaB/Mog_dom"/>
</dbReference>
<dbReference type="GO" id="GO:0005829">
    <property type="term" value="C:cytosol"/>
    <property type="evidence" value="ECO:0007669"/>
    <property type="project" value="TreeGrafter"/>
</dbReference>
<dbReference type="InterPro" id="IPR036135">
    <property type="entry name" value="MoeA_linker/N_sf"/>
</dbReference>
<dbReference type="AlphaFoldDB" id="A0A811G967"/>
<keyword evidence="5 7" id="KW-0808">Transferase</keyword>
<dbReference type="InterPro" id="IPR036688">
    <property type="entry name" value="MoeA_C_domain_IV_sf"/>
</dbReference>
<reference evidence="7 8" key="1">
    <citation type="submission" date="2020-02" db="EMBL/GenBank/DDBJ databases">
        <authorList>
            <person name="Brisse S."/>
        </authorList>
    </citation>
    <scope>NUCLEOTIDE SEQUENCE [LARGE SCALE GENOMIC DNA]</scope>
    <source>
        <strain evidence="7">CIP107547</strain>
    </source>
</reference>
<evidence type="ECO:0000256" key="5">
    <source>
        <dbReference type="RuleBase" id="RU365090"/>
    </source>
</evidence>
<dbReference type="InterPro" id="IPR036425">
    <property type="entry name" value="MoaB/Mog-like_dom_sf"/>
</dbReference>
<evidence type="ECO:0000256" key="1">
    <source>
        <dbReference type="ARBA" id="ARBA00002901"/>
    </source>
</evidence>
<dbReference type="EMBL" id="CADDAV010000009">
    <property type="protein sequence ID" value="CAB0588260.1"/>
    <property type="molecule type" value="Genomic_DNA"/>
</dbReference>
<evidence type="ECO:0000256" key="3">
    <source>
        <dbReference type="ARBA" id="ARBA00022505"/>
    </source>
</evidence>
<dbReference type="SUPFAM" id="SSF63882">
    <property type="entry name" value="MoeA N-terminal region -like"/>
    <property type="match status" value="1"/>
</dbReference>
<dbReference type="InterPro" id="IPR038987">
    <property type="entry name" value="MoeA-like"/>
</dbReference>
<dbReference type="NCBIfam" id="TIGR00177">
    <property type="entry name" value="molyb_syn"/>
    <property type="match status" value="1"/>
</dbReference>
<dbReference type="Proteomes" id="UP000480222">
    <property type="component" value="Unassembled WGS sequence"/>
</dbReference>
<comment type="catalytic activity">
    <reaction evidence="4">
        <text>adenylyl-molybdopterin + molybdate = Mo-molybdopterin + AMP + H(+)</text>
        <dbReference type="Rhea" id="RHEA:35047"/>
        <dbReference type="ChEBI" id="CHEBI:15378"/>
        <dbReference type="ChEBI" id="CHEBI:36264"/>
        <dbReference type="ChEBI" id="CHEBI:62727"/>
        <dbReference type="ChEBI" id="CHEBI:71302"/>
        <dbReference type="ChEBI" id="CHEBI:456215"/>
        <dbReference type="EC" id="2.10.1.1"/>
    </reaction>
</comment>
<dbReference type="Gene3D" id="3.90.105.10">
    <property type="entry name" value="Molybdopterin biosynthesis moea protein, domain 2"/>
    <property type="match status" value="1"/>
</dbReference>
<dbReference type="GO" id="GO:0046872">
    <property type="term" value="F:metal ion binding"/>
    <property type="evidence" value="ECO:0007669"/>
    <property type="project" value="UniProtKB-UniRule"/>
</dbReference>
<dbReference type="GO" id="GO:0061599">
    <property type="term" value="F:molybdopterin molybdotransferase activity"/>
    <property type="evidence" value="ECO:0007669"/>
    <property type="project" value="UniProtKB-UniRule"/>
</dbReference>
<comment type="pathway">
    <text evidence="5">Cofactor biosynthesis; molybdopterin biosynthesis.</text>
</comment>
<comment type="cofactor">
    <cofactor evidence="5">
        <name>Mg(2+)</name>
        <dbReference type="ChEBI" id="CHEBI:18420"/>
    </cofactor>
</comment>
<comment type="function">
    <text evidence="1 5">Catalyzes the insertion of molybdate into adenylated molybdopterin with the concomitant release of AMP.</text>
</comment>
<keyword evidence="5" id="KW-0501">Molybdenum cofactor biosynthesis</keyword>
<dbReference type="Gene3D" id="2.170.190.11">
    <property type="entry name" value="Molybdopterin biosynthesis moea protein, domain 3"/>
    <property type="match status" value="1"/>
</dbReference>
<dbReference type="UniPathway" id="UPA00344"/>
<evidence type="ECO:0000313" key="7">
    <source>
        <dbReference type="EMBL" id="CAB0588260.1"/>
    </source>
</evidence>
<keyword evidence="5" id="KW-0479">Metal-binding</keyword>
<protein>
    <recommendedName>
        <fullName evidence="5">Molybdopterin molybdenumtransferase</fullName>
        <ecNumber evidence="5">2.10.1.1</ecNumber>
    </recommendedName>
</protein>
<dbReference type="CDD" id="cd00887">
    <property type="entry name" value="MoeA"/>
    <property type="match status" value="1"/>
</dbReference>
<dbReference type="EC" id="2.10.1.1" evidence="5"/>
<keyword evidence="5" id="KW-0460">Magnesium</keyword>
<evidence type="ECO:0000256" key="4">
    <source>
        <dbReference type="ARBA" id="ARBA00047317"/>
    </source>
</evidence>
<proteinExistence type="inferred from homology"/>
<dbReference type="PANTHER" id="PTHR10192:SF5">
    <property type="entry name" value="GEPHYRIN"/>
    <property type="match status" value="1"/>
</dbReference>
<accession>A0A811G967</accession>